<name>A0A5G2R7U2_PIG</name>
<organism evidence="1 2">
    <name type="scientific">Sus scrofa</name>
    <name type="common">Pig</name>
    <dbReference type="NCBI Taxonomy" id="9823"/>
    <lineage>
        <taxon>Eukaryota</taxon>
        <taxon>Metazoa</taxon>
        <taxon>Chordata</taxon>
        <taxon>Craniata</taxon>
        <taxon>Vertebrata</taxon>
        <taxon>Euteleostomi</taxon>
        <taxon>Mammalia</taxon>
        <taxon>Eutheria</taxon>
        <taxon>Laurasiatheria</taxon>
        <taxon>Artiodactyla</taxon>
        <taxon>Suina</taxon>
        <taxon>Suidae</taxon>
        <taxon>Sus</taxon>
    </lineage>
</organism>
<proteinExistence type="predicted"/>
<evidence type="ECO:0000313" key="1">
    <source>
        <dbReference type="Ensembl" id="ENSSSCP00000073145.1"/>
    </source>
</evidence>
<dbReference type="GeneTree" id="ENSGT00910000148347"/>
<reference evidence="2" key="1">
    <citation type="submission" date="2009-11" db="EMBL/GenBank/DDBJ databases">
        <authorList>
            <consortium name="Porcine genome sequencing project"/>
        </authorList>
    </citation>
    <scope>NUCLEOTIDE SEQUENCE [LARGE SCALE GENOMIC DNA]</scope>
    <source>
        <strain evidence="2">Duroc</strain>
    </source>
</reference>
<protein>
    <submittedName>
        <fullName evidence="1">Uncharacterized protein</fullName>
    </submittedName>
</protein>
<dbReference type="Bgee" id="ENSSSCG00000047766">
    <property type="expression patterns" value="Expressed in hypothalamus and 11 other cell types or tissues"/>
</dbReference>
<reference evidence="1" key="4">
    <citation type="submission" date="2025-09" db="UniProtKB">
        <authorList>
            <consortium name="Ensembl"/>
        </authorList>
    </citation>
    <scope>IDENTIFICATION</scope>
</reference>
<accession>A0A5G2R7U2</accession>
<dbReference type="Ensembl" id="ENSSSCT00000072495.1">
    <property type="protein sequence ID" value="ENSSSCP00000073145.1"/>
    <property type="gene ID" value="ENSSSCG00000047766.1"/>
</dbReference>
<reference evidence="1" key="2">
    <citation type="journal article" date="2020" name="Gigascience">
        <title>An improved pig reference genome sequence to enable pig genetics and genomics research.</title>
        <authorList>
            <person name="Warr A."/>
            <person name="Affara N."/>
            <person name="Aken B."/>
            <person name="Beiki H."/>
            <person name="Bickhart D.M."/>
            <person name="Billis K."/>
            <person name="Chow W."/>
            <person name="Eory L."/>
            <person name="Finlayson H.A."/>
            <person name="Flicek P."/>
            <person name="Giron C.G."/>
            <person name="Griffin D.K."/>
            <person name="Hall R."/>
            <person name="Hannum G."/>
            <person name="Hourlier T."/>
            <person name="Howe K."/>
            <person name="Hume D.A."/>
            <person name="Izuogu O."/>
            <person name="Kim K."/>
            <person name="Koren S."/>
            <person name="Liu H."/>
            <person name="Manchanda N."/>
            <person name="Martin F.J."/>
            <person name="Nonneman D.J."/>
            <person name="O'Connor R.E."/>
            <person name="Phillippy A.M."/>
            <person name="Rohrer G.A."/>
            <person name="Rosen B.D."/>
            <person name="Rund L.A."/>
            <person name="Sargent C.A."/>
            <person name="Schook L.B."/>
            <person name="Schroeder S.G."/>
            <person name="Schwartz A.S."/>
            <person name="Skinner B.M."/>
            <person name="Talbot R."/>
            <person name="Tseng E."/>
            <person name="Tuggle C.K."/>
            <person name="Watson M."/>
            <person name="Smith T.P.L."/>
            <person name="Archibald A.L."/>
        </authorList>
    </citation>
    <scope>NUCLEOTIDE SEQUENCE [LARGE SCALE GENOMIC DNA]</scope>
    <source>
        <strain evidence="1">Duroc</strain>
    </source>
</reference>
<evidence type="ECO:0000313" key="2">
    <source>
        <dbReference type="Proteomes" id="UP000008227"/>
    </source>
</evidence>
<dbReference type="InParanoid" id="A0A5G2R7U2"/>
<sequence>IYENILHPAPHTTPCTLIFYLINYALSRFQCLVQKEMSLIKKFFFFFSLYKAMDFTWLMCSLSTLSFNRVALFISQGNYFYP</sequence>
<dbReference type="AlphaFoldDB" id="A0A5G2R7U2"/>
<keyword evidence="2" id="KW-1185">Reference proteome</keyword>
<dbReference type="Proteomes" id="UP000008227">
    <property type="component" value="Chromosome 4"/>
</dbReference>
<reference evidence="1" key="3">
    <citation type="submission" date="2025-08" db="UniProtKB">
        <authorList>
            <consortium name="Ensembl"/>
        </authorList>
    </citation>
    <scope>IDENTIFICATION</scope>
</reference>